<reference evidence="2" key="2">
    <citation type="journal article" date="2023" name="Syst. Appl. Microbiol.">
        <title>Govania unica gen. nov., sp. nov., a rare biosphere bacterium that represents a novel family in the class Alphaproteobacteria.</title>
        <authorList>
            <person name="Vandamme P."/>
            <person name="Peeters C."/>
            <person name="Hettiarachchi A."/>
            <person name="Cnockaert M."/>
            <person name="Carlier A."/>
        </authorList>
    </citation>
    <scope>NUCLEOTIDE SEQUENCE</scope>
    <source>
        <strain evidence="2">LMG 31809</strain>
    </source>
</reference>
<name>A0A9X3TYU8_9PROT</name>
<evidence type="ECO:0000256" key="1">
    <source>
        <dbReference type="SAM" id="Coils"/>
    </source>
</evidence>
<proteinExistence type="predicted"/>
<dbReference type="EMBL" id="JANWOI010000003">
    <property type="protein sequence ID" value="MDA5193927.1"/>
    <property type="molecule type" value="Genomic_DNA"/>
</dbReference>
<keyword evidence="1" id="KW-0175">Coiled coil</keyword>
<dbReference type="InterPro" id="IPR016866">
    <property type="entry name" value="UCP028069"/>
</dbReference>
<dbReference type="AlphaFoldDB" id="A0A9X3TYU8"/>
<accession>A0A9X3TYU8</accession>
<sequence>MDARYLERDRGAFLTVGLRGRCVLSRCLGGMVLGAGLMLPLPSGAEVPQSKEPVAVAKEVGPTRDGPVRDMIETGVEAQKQALASQQRIDKTVQETAELALRYKNVLKEIDDLKAYNRQLERQIANQLAEITTLTSSTSQMVEVERKLVPLMGRMTESLAEFVDLDLPFRLQERRAAIARLRALLDRPDVALSEKFRAVIAAYDSESAYGRAFSSYDGSLDMKGKPQAGQYLQVGRVALLFQTRDGKFSALWNPQTKGWDVLDQSYAEGIARGIEVARAEAPAERLLPLPLRVPEVQKPSPESKP</sequence>
<evidence type="ECO:0000313" key="3">
    <source>
        <dbReference type="Proteomes" id="UP001141619"/>
    </source>
</evidence>
<protein>
    <submittedName>
        <fullName evidence="2">DUF3450 domain-containing protein</fullName>
    </submittedName>
</protein>
<gene>
    <name evidence="2" type="ORF">NYP16_08185</name>
</gene>
<evidence type="ECO:0000313" key="2">
    <source>
        <dbReference type="EMBL" id="MDA5193927.1"/>
    </source>
</evidence>
<organism evidence="2 3">
    <name type="scientific">Govanella unica</name>
    <dbReference type="NCBI Taxonomy" id="2975056"/>
    <lineage>
        <taxon>Bacteria</taxon>
        <taxon>Pseudomonadati</taxon>
        <taxon>Pseudomonadota</taxon>
        <taxon>Alphaproteobacteria</taxon>
        <taxon>Emcibacterales</taxon>
        <taxon>Govanellaceae</taxon>
        <taxon>Govanella</taxon>
    </lineage>
</organism>
<feature type="coiled-coil region" evidence="1">
    <location>
        <begin position="103"/>
        <end position="137"/>
    </location>
</feature>
<dbReference type="Proteomes" id="UP001141619">
    <property type="component" value="Unassembled WGS sequence"/>
</dbReference>
<keyword evidence="3" id="KW-1185">Reference proteome</keyword>
<dbReference type="Pfam" id="PF11932">
    <property type="entry name" value="DUF3450"/>
    <property type="match status" value="1"/>
</dbReference>
<dbReference type="RefSeq" id="WP_274943634.1">
    <property type="nucleotide sequence ID" value="NZ_JANWOI010000003.1"/>
</dbReference>
<reference evidence="2" key="1">
    <citation type="submission" date="2022-08" db="EMBL/GenBank/DDBJ databases">
        <authorList>
            <person name="Vandamme P."/>
            <person name="Hettiarachchi A."/>
            <person name="Peeters C."/>
            <person name="Cnockaert M."/>
            <person name="Carlier A."/>
        </authorList>
    </citation>
    <scope>NUCLEOTIDE SEQUENCE</scope>
    <source>
        <strain evidence="2">LMG 31809</strain>
    </source>
</reference>
<comment type="caution">
    <text evidence="2">The sequence shown here is derived from an EMBL/GenBank/DDBJ whole genome shotgun (WGS) entry which is preliminary data.</text>
</comment>